<evidence type="ECO:0008006" key="3">
    <source>
        <dbReference type="Google" id="ProtNLM"/>
    </source>
</evidence>
<accession>A0A1B2DL27</accession>
<gene>
    <name evidence="2" type="ORF">BBD42_19455</name>
</gene>
<feature type="transmembrane region" description="Helical" evidence="1">
    <location>
        <begin position="40"/>
        <end position="62"/>
    </location>
</feature>
<keyword evidence="1" id="KW-1133">Transmembrane helix</keyword>
<keyword evidence="1" id="KW-0812">Transmembrane</keyword>
<dbReference type="RefSeq" id="WP_099519548.1">
    <property type="nucleotide sequence ID" value="NZ_CP016808.1"/>
</dbReference>
<keyword evidence="1" id="KW-0472">Membrane</keyword>
<name>A0A1B2DL27_9BACL</name>
<sequence>MMNFRKKLILFFCMLSFIFFLIGFFSPGQSEHHEINQLGFNDALFIFVFNSINLLIWFMLSLTGLSPLLILKAIFGMGTGWHALSISPLLYYSTSFSHGVLEWIACLIVFLFTIDHLYYLTSYFRKKISYEQLKSFYWATVKKTIPTALVTLFAAAFFEVYVSNRLLLILVQ</sequence>
<feature type="transmembrane region" description="Helical" evidence="1">
    <location>
        <begin position="145"/>
        <end position="162"/>
    </location>
</feature>
<dbReference type="AlphaFoldDB" id="A0A1B2DL27"/>
<dbReference type="EMBL" id="CP016808">
    <property type="protein sequence ID" value="ANY68405.1"/>
    <property type="molecule type" value="Genomic_DNA"/>
</dbReference>
<evidence type="ECO:0000256" key="1">
    <source>
        <dbReference type="SAM" id="Phobius"/>
    </source>
</evidence>
<proteinExistence type="predicted"/>
<protein>
    <recommendedName>
        <fullName evidence="3">Stage II sporulation protein M</fullName>
    </recommendedName>
</protein>
<reference evidence="2" key="1">
    <citation type="submission" date="2016-08" db="EMBL/GenBank/DDBJ databases">
        <title>Complete Genome Seqeunce of Paenibacillus sp. BIHB 4019 from tea rhizoplane.</title>
        <authorList>
            <person name="Thakur R."/>
            <person name="Swarnkar M.K."/>
            <person name="Gulati A."/>
        </authorList>
    </citation>
    <scope>NUCLEOTIDE SEQUENCE [LARGE SCALE GENOMIC DNA]</scope>
    <source>
        <strain evidence="2">BIHB4019</strain>
    </source>
</reference>
<organism evidence="2">
    <name type="scientific">Paenibacillus sp. BIHB 4019</name>
    <dbReference type="NCBI Taxonomy" id="1870819"/>
    <lineage>
        <taxon>Bacteria</taxon>
        <taxon>Bacillati</taxon>
        <taxon>Bacillota</taxon>
        <taxon>Bacilli</taxon>
        <taxon>Bacillales</taxon>
        <taxon>Paenibacillaceae</taxon>
        <taxon>Paenibacillus</taxon>
    </lineage>
</organism>
<evidence type="ECO:0000313" key="2">
    <source>
        <dbReference type="EMBL" id="ANY68405.1"/>
    </source>
</evidence>
<feature type="transmembrane region" description="Helical" evidence="1">
    <location>
        <begin position="69"/>
        <end position="94"/>
    </location>
</feature>
<feature type="transmembrane region" description="Helical" evidence="1">
    <location>
        <begin position="100"/>
        <end position="124"/>
    </location>
</feature>